<dbReference type="InterPro" id="IPR000219">
    <property type="entry name" value="DH_dom"/>
</dbReference>
<feature type="region of interest" description="Disordered" evidence="1">
    <location>
        <begin position="445"/>
        <end position="466"/>
    </location>
</feature>
<protein>
    <submittedName>
        <fullName evidence="3">Domain containing protein</fullName>
    </submittedName>
</protein>
<proteinExistence type="predicted"/>
<dbReference type="InterPro" id="IPR035899">
    <property type="entry name" value="DBL_dom_sf"/>
</dbReference>
<dbReference type="PANTHER" id="PTHR12673">
    <property type="entry name" value="FACIOGENITAL DYSPLASIA PROTEIN"/>
    <property type="match status" value="1"/>
</dbReference>
<feature type="compositionally biased region" description="Low complexity" evidence="1">
    <location>
        <begin position="445"/>
        <end position="463"/>
    </location>
</feature>
<dbReference type="OrthoDB" id="660555at2759"/>
<sequence length="620" mass="67128">MAAVKVKDRPWLPPCRELITSERTYLECLEKMVTSYLRPLRQWAQEQATDSVAAAAERKGVVTVQELGEVFGNVEALLTINGDLYTDLHGVRGREPDPRLQARVLAVWAHGPGRYYEPHVKGFHDAHAKLTQLLTKRPLFAAAVRVLELQPQMKGLRLQQLLITTVQRLPRYILLLREIIKCIPETEEGLASGQNGAGAAESSPTDEALALAEVRGTGALLRLALERIHKVTAGVDAKLGDAGRRQRAMKVLSDLLRRPDLIAPSRALLREGKLTRLRAPVATPLNLIVRASSQPLASTRDVFLFSDLLLFSSGEGAVKSVLSLSSLILITADSYRCPGINQGRPMPYTLPDGWAAHHQLGPANAQAAARLESSAIWPAIATLDMDPRSVQSDLPLLLVLATKKESAGFDQMLLKASSVEERRAWYDEIVQAAIDCMRSPAQAETAAEAVGESGAAGAAEGGENPSLRASPSSYFGFSFSPSQRHSQMVDEPAEDVGTRSKYDVLHKICITLHSRTNKSSGGNAALAAALAAVSRIPDSDPPSLAVASPSNGVDLSATMPMRRTHNIDDLVASFLRLAVSVGLTVDEAKARSLVRRYQERGLTKVETMLTTFFEEEDGGG</sequence>
<dbReference type="Gene3D" id="1.20.900.10">
    <property type="entry name" value="Dbl homology (DH) domain"/>
    <property type="match status" value="1"/>
</dbReference>
<dbReference type="EMBL" id="JWZX01001798">
    <property type="protein sequence ID" value="KOO32342.1"/>
    <property type="molecule type" value="Genomic_DNA"/>
</dbReference>
<dbReference type="SMART" id="SM00325">
    <property type="entry name" value="RhoGEF"/>
    <property type="match status" value="1"/>
</dbReference>
<evidence type="ECO:0000313" key="3">
    <source>
        <dbReference type="EMBL" id="KOO32342.1"/>
    </source>
</evidence>
<organism evidence="3 4">
    <name type="scientific">Chrysochromulina tobinii</name>
    <dbReference type="NCBI Taxonomy" id="1460289"/>
    <lineage>
        <taxon>Eukaryota</taxon>
        <taxon>Haptista</taxon>
        <taxon>Haptophyta</taxon>
        <taxon>Prymnesiophyceae</taxon>
        <taxon>Prymnesiales</taxon>
        <taxon>Chrysochromulinaceae</taxon>
        <taxon>Chrysochromulina</taxon>
    </lineage>
</organism>
<accession>A0A0M0K169</accession>
<evidence type="ECO:0000256" key="1">
    <source>
        <dbReference type="SAM" id="MobiDB-lite"/>
    </source>
</evidence>
<name>A0A0M0K169_9EUKA</name>
<dbReference type="GO" id="GO:0005085">
    <property type="term" value="F:guanyl-nucleotide exchange factor activity"/>
    <property type="evidence" value="ECO:0007669"/>
    <property type="project" value="InterPro"/>
</dbReference>
<dbReference type="SUPFAM" id="SSF50729">
    <property type="entry name" value="PH domain-like"/>
    <property type="match status" value="1"/>
</dbReference>
<dbReference type="Proteomes" id="UP000037460">
    <property type="component" value="Unassembled WGS sequence"/>
</dbReference>
<dbReference type="SUPFAM" id="SSF48065">
    <property type="entry name" value="DBL homology domain (DH-domain)"/>
    <property type="match status" value="1"/>
</dbReference>
<comment type="caution">
    <text evidence="3">The sequence shown here is derived from an EMBL/GenBank/DDBJ whole genome shotgun (WGS) entry which is preliminary data.</text>
</comment>
<dbReference type="Gene3D" id="2.30.29.30">
    <property type="entry name" value="Pleckstrin-homology domain (PH domain)/Phosphotyrosine-binding domain (PTB)"/>
    <property type="match status" value="1"/>
</dbReference>
<dbReference type="GO" id="GO:0005737">
    <property type="term" value="C:cytoplasm"/>
    <property type="evidence" value="ECO:0007669"/>
    <property type="project" value="TreeGrafter"/>
</dbReference>
<evidence type="ECO:0000259" key="2">
    <source>
        <dbReference type="PROSITE" id="PS50010"/>
    </source>
</evidence>
<feature type="domain" description="DH" evidence="2">
    <location>
        <begin position="16"/>
        <end position="238"/>
    </location>
</feature>
<dbReference type="AlphaFoldDB" id="A0A0M0K169"/>
<keyword evidence="4" id="KW-1185">Reference proteome</keyword>
<gene>
    <name evidence="3" type="ORF">Ctob_012105</name>
</gene>
<dbReference type="InterPro" id="IPR051092">
    <property type="entry name" value="FYVE_RhoGEF_PH"/>
</dbReference>
<dbReference type="PANTHER" id="PTHR12673:SF159">
    <property type="entry name" value="LD03170P"/>
    <property type="match status" value="1"/>
</dbReference>
<reference evidence="4" key="1">
    <citation type="journal article" date="2015" name="PLoS Genet.">
        <title>Genome Sequence and Transcriptome Analyses of Chrysochromulina tobin: Metabolic Tools for Enhanced Algal Fitness in the Prominent Order Prymnesiales (Haptophyceae).</title>
        <authorList>
            <person name="Hovde B.T."/>
            <person name="Deodato C.R."/>
            <person name="Hunsperger H.M."/>
            <person name="Ryken S.A."/>
            <person name="Yost W."/>
            <person name="Jha R.K."/>
            <person name="Patterson J."/>
            <person name="Monnat R.J. Jr."/>
            <person name="Barlow S.B."/>
            <person name="Starkenburg S.R."/>
            <person name="Cattolico R.A."/>
        </authorList>
    </citation>
    <scope>NUCLEOTIDE SEQUENCE</scope>
    <source>
        <strain evidence="4">CCMP291</strain>
    </source>
</reference>
<dbReference type="InterPro" id="IPR011993">
    <property type="entry name" value="PH-like_dom_sf"/>
</dbReference>
<dbReference type="PROSITE" id="PS50010">
    <property type="entry name" value="DH_2"/>
    <property type="match status" value="1"/>
</dbReference>
<dbReference type="Pfam" id="PF00621">
    <property type="entry name" value="RhoGEF"/>
    <property type="match status" value="1"/>
</dbReference>
<evidence type="ECO:0000313" key="4">
    <source>
        <dbReference type="Proteomes" id="UP000037460"/>
    </source>
</evidence>